<sequence>MMHMPMKSVYNDLDSSVTSVSGLLDSVINICNGYKDVFIPTKRDQQTAEQYTAFTTWLLGRLFYLMSSSALSSKLNLCAAAQISILQLLERHRCSVFISIIDEYLNCLSGEFDVELCA</sequence>
<evidence type="ECO:0000313" key="2">
    <source>
        <dbReference type="Proteomes" id="UP000027135"/>
    </source>
</evidence>
<protein>
    <submittedName>
        <fullName evidence="1">Uncharacterized protein</fullName>
    </submittedName>
</protein>
<dbReference type="AlphaFoldDB" id="A0A067RE89"/>
<reference evidence="1 2" key="1">
    <citation type="journal article" date="2014" name="Nat. Commun.">
        <title>Molecular traces of alternative social organization in a termite genome.</title>
        <authorList>
            <person name="Terrapon N."/>
            <person name="Li C."/>
            <person name="Robertson H.M."/>
            <person name="Ji L."/>
            <person name="Meng X."/>
            <person name="Booth W."/>
            <person name="Chen Z."/>
            <person name="Childers C.P."/>
            <person name="Glastad K.M."/>
            <person name="Gokhale K."/>
            <person name="Gowin J."/>
            <person name="Gronenberg W."/>
            <person name="Hermansen R.A."/>
            <person name="Hu H."/>
            <person name="Hunt B.G."/>
            <person name="Huylmans A.K."/>
            <person name="Khalil S.M."/>
            <person name="Mitchell R.D."/>
            <person name="Munoz-Torres M.C."/>
            <person name="Mustard J.A."/>
            <person name="Pan H."/>
            <person name="Reese J.T."/>
            <person name="Scharf M.E."/>
            <person name="Sun F."/>
            <person name="Vogel H."/>
            <person name="Xiao J."/>
            <person name="Yang W."/>
            <person name="Yang Z."/>
            <person name="Yang Z."/>
            <person name="Zhou J."/>
            <person name="Zhu J."/>
            <person name="Brent C.S."/>
            <person name="Elsik C.G."/>
            <person name="Goodisman M.A."/>
            <person name="Liberles D.A."/>
            <person name="Roe R.M."/>
            <person name="Vargo E.L."/>
            <person name="Vilcinskas A."/>
            <person name="Wang J."/>
            <person name="Bornberg-Bauer E."/>
            <person name="Korb J."/>
            <person name="Zhang G."/>
            <person name="Liebig J."/>
        </authorList>
    </citation>
    <scope>NUCLEOTIDE SEQUENCE [LARGE SCALE GENOMIC DNA]</scope>
    <source>
        <tissue evidence="1">Whole organism</tissue>
    </source>
</reference>
<keyword evidence="2" id="KW-1185">Reference proteome</keyword>
<dbReference type="Proteomes" id="UP000027135">
    <property type="component" value="Unassembled WGS sequence"/>
</dbReference>
<accession>A0A067RE89</accession>
<name>A0A067RE89_ZOONE</name>
<dbReference type="InParanoid" id="A0A067RE89"/>
<gene>
    <name evidence="1" type="ORF">L798_08300</name>
</gene>
<organism evidence="1 2">
    <name type="scientific">Zootermopsis nevadensis</name>
    <name type="common">Dampwood termite</name>
    <dbReference type="NCBI Taxonomy" id="136037"/>
    <lineage>
        <taxon>Eukaryota</taxon>
        <taxon>Metazoa</taxon>
        <taxon>Ecdysozoa</taxon>
        <taxon>Arthropoda</taxon>
        <taxon>Hexapoda</taxon>
        <taxon>Insecta</taxon>
        <taxon>Pterygota</taxon>
        <taxon>Neoptera</taxon>
        <taxon>Polyneoptera</taxon>
        <taxon>Dictyoptera</taxon>
        <taxon>Blattodea</taxon>
        <taxon>Blattoidea</taxon>
        <taxon>Termitoidae</taxon>
        <taxon>Termopsidae</taxon>
        <taxon>Zootermopsis</taxon>
    </lineage>
</organism>
<dbReference type="EMBL" id="KK852750">
    <property type="protein sequence ID" value="KDR17197.1"/>
    <property type="molecule type" value="Genomic_DNA"/>
</dbReference>
<proteinExistence type="predicted"/>
<dbReference type="STRING" id="136037.A0A067RE89"/>
<evidence type="ECO:0000313" key="1">
    <source>
        <dbReference type="EMBL" id="KDR17197.1"/>
    </source>
</evidence>